<dbReference type="Proteomes" id="UP001219568">
    <property type="component" value="Unassembled WGS sequence"/>
</dbReference>
<evidence type="ECO:0000313" key="1">
    <source>
        <dbReference type="EMBL" id="KAJ6043641.1"/>
    </source>
</evidence>
<dbReference type="EMBL" id="JAQJZL010000004">
    <property type="protein sequence ID" value="KAJ6043641.1"/>
    <property type="molecule type" value="Genomic_DNA"/>
</dbReference>
<name>A0AAD6IDI3_PENCN</name>
<gene>
    <name evidence="1" type="ORF">N7460_004996</name>
</gene>
<keyword evidence="2" id="KW-1185">Reference proteome</keyword>
<comment type="caution">
    <text evidence="1">The sequence shown here is derived from an EMBL/GenBank/DDBJ whole genome shotgun (WGS) entry which is preliminary data.</text>
</comment>
<dbReference type="AlphaFoldDB" id="A0AAD6IDI3"/>
<protein>
    <submittedName>
        <fullName evidence="1">Thimet oligopeptidase</fullName>
    </submittedName>
</protein>
<organism evidence="1 2">
    <name type="scientific">Penicillium canescens</name>
    <dbReference type="NCBI Taxonomy" id="5083"/>
    <lineage>
        <taxon>Eukaryota</taxon>
        <taxon>Fungi</taxon>
        <taxon>Dikarya</taxon>
        <taxon>Ascomycota</taxon>
        <taxon>Pezizomycotina</taxon>
        <taxon>Eurotiomycetes</taxon>
        <taxon>Eurotiomycetidae</taxon>
        <taxon>Eurotiales</taxon>
        <taxon>Aspergillaceae</taxon>
        <taxon>Penicillium</taxon>
    </lineage>
</organism>
<evidence type="ECO:0000313" key="2">
    <source>
        <dbReference type="Proteomes" id="UP001219568"/>
    </source>
</evidence>
<proteinExistence type="predicted"/>
<reference evidence="1" key="2">
    <citation type="submission" date="2023-01" db="EMBL/GenBank/DDBJ databases">
        <authorList>
            <person name="Petersen C."/>
        </authorList>
    </citation>
    <scope>NUCLEOTIDE SEQUENCE</scope>
    <source>
        <strain evidence="1">IBT 15450</strain>
    </source>
</reference>
<reference evidence="1" key="1">
    <citation type="journal article" date="2023" name="IMA Fungus">
        <title>Comparative genomic study of the Penicillium genus elucidates a diverse pangenome and 15 lateral gene transfer events.</title>
        <authorList>
            <person name="Petersen C."/>
            <person name="Sorensen T."/>
            <person name="Nielsen M.R."/>
            <person name="Sondergaard T.E."/>
            <person name="Sorensen J.L."/>
            <person name="Fitzpatrick D.A."/>
            <person name="Frisvad J.C."/>
            <person name="Nielsen K.L."/>
        </authorList>
    </citation>
    <scope>NUCLEOTIDE SEQUENCE</scope>
    <source>
        <strain evidence="1">IBT 15450</strain>
    </source>
</reference>
<accession>A0AAD6IDI3</accession>
<sequence>MVMYPPSSHENIMDTEPDAVYGTILQCRTGLLGPGDTRILPADSWNSIFFRDLMSPEAGFRYRRIMLDWGGNRIEMEG</sequence>